<dbReference type="GO" id="GO:0009881">
    <property type="term" value="F:photoreceptor activity"/>
    <property type="evidence" value="ECO:0007669"/>
    <property type="project" value="UniProtKB-KW"/>
</dbReference>
<dbReference type="GO" id="GO:0005886">
    <property type="term" value="C:plasma membrane"/>
    <property type="evidence" value="ECO:0007669"/>
    <property type="project" value="UniProtKB-ARBA"/>
</dbReference>
<dbReference type="SUPFAM" id="SSF52172">
    <property type="entry name" value="CheY-like"/>
    <property type="match status" value="1"/>
</dbReference>
<dbReference type="Pfam" id="PF01590">
    <property type="entry name" value="GAF"/>
    <property type="match status" value="1"/>
</dbReference>
<dbReference type="EC" id="2.7.13.3" evidence="3"/>
<evidence type="ECO:0000256" key="12">
    <source>
        <dbReference type="SAM" id="Coils"/>
    </source>
</evidence>
<comment type="similarity">
    <text evidence="2">In the N-terminal section; belongs to the phytochrome family.</text>
</comment>
<dbReference type="InterPro" id="IPR001789">
    <property type="entry name" value="Sig_transdc_resp-reg_receiver"/>
</dbReference>
<dbReference type="RefSeq" id="WP_012969935.1">
    <property type="nucleotide sequence ID" value="NC_013851.1"/>
</dbReference>
<dbReference type="Gene3D" id="3.30.450.40">
    <property type="match status" value="1"/>
</dbReference>
<dbReference type="InterPro" id="IPR029016">
    <property type="entry name" value="GAF-like_dom_sf"/>
</dbReference>
<evidence type="ECO:0000259" key="14">
    <source>
        <dbReference type="PROSITE" id="PS50046"/>
    </source>
</evidence>
<dbReference type="SUPFAM" id="SSF55785">
    <property type="entry name" value="PYP-like sensor domain (PAS domain)"/>
    <property type="match status" value="2"/>
</dbReference>
<keyword evidence="10" id="KW-0675">Receptor</keyword>
<dbReference type="Pfam" id="PF00512">
    <property type="entry name" value="HisKA"/>
    <property type="match status" value="1"/>
</dbReference>
<dbReference type="InterPro" id="IPR013656">
    <property type="entry name" value="PAS_4"/>
</dbReference>
<dbReference type="GO" id="GO:0009584">
    <property type="term" value="P:detection of visible light"/>
    <property type="evidence" value="ECO:0007669"/>
    <property type="project" value="InterPro"/>
</dbReference>
<evidence type="ECO:0000256" key="3">
    <source>
        <dbReference type="ARBA" id="ARBA00012438"/>
    </source>
</evidence>
<dbReference type="Gene3D" id="3.30.450.270">
    <property type="match status" value="1"/>
</dbReference>
<evidence type="ECO:0000256" key="11">
    <source>
        <dbReference type="PROSITE-ProRule" id="PRU00169"/>
    </source>
</evidence>
<dbReference type="eggNOG" id="COG3706">
    <property type="taxonomic scope" value="Bacteria"/>
</dbReference>
<dbReference type="SUPFAM" id="SSF55874">
    <property type="entry name" value="ATPase domain of HSP90 chaperone/DNA topoisomerase II/histidine kinase"/>
    <property type="match status" value="1"/>
</dbReference>
<dbReference type="AlphaFoldDB" id="D3RPS7"/>
<proteinExistence type="inferred from homology"/>
<dbReference type="Pfam" id="PF00072">
    <property type="entry name" value="Response_reg"/>
    <property type="match status" value="1"/>
</dbReference>
<gene>
    <name evidence="17" type="ordered locus">Alvin_0710</name>
</gene>
<evidence type="ECO:0000256" key="13">
    <source>
        <dbReference type="SAM" id="MobiDB-lite"/>
    </source>
</evidence>
<dbReference type="OrthoDB" id="9808408at2"/>
<dbReference type="STRING" id="572477.Alvin_0710"/>
<evidence type="ECO:0000313" key="18">
    <source>
        <dbReference type="Proteomes" id="UP000001441"/>
    </source>
</evidence>
<evidence type="ECO:0000259" key="16">
    <source>
        <dbReference type="PROSITE" id="PS50110"/>
    </source>
</evidence>
<feature type="coiled-coil region" evidence="12">
    <location>
        <begin position="511"/>
        <end position="538"/>
    </location>
</feature>
<dbReference type="InterPro" id="IPR003018">
    <property type="entry name" value="GAF"/>
</dbReference>
<dbReference type="SMART" id="SM00065">
    <property type="entry name" value="GAF"/>
    <property type="match status" value="1"/>
</dbReference>
<protein>
    <recommendedName>
        <fullName evidence="3">histidine kinase</fullName>
        <ecNumber evidence="3">2.7.13.3</ecNumber>
    </recommendedName>
</protein>
<evidence type="ECO:0000256" key="2">
    <source>
        <dbReference type="ARBA" id="ARBA00006402"/>
    </source>
</evidence>
<dbReference type="InterPro" id="IPR003594">
    <property type="entry name" value="HATPase_dom"/>
</dbReference>
<dbReference type="HOGENOM" id="CLU_000445_50_1_6"/>
<keyword evidence="6" id="KW-0716">Sensory transduction</keyword>
<evidence type="ECO:0000256" key="10">
    <source>
        <dbReference type="ARBA" id="ARBA00023170"/>
    </source>
</evidence>
<evidence type="ECO:0000256" key="4">
    <source>
        <dbReference type="ARBA" id="ARBA00022543"/>
    </source>
</evidence>
<dbReference type="PANTHER" id="PTHR43547:SF2">
    <property type="entry name" value="HYBRID SIGNAL TRANSDUCTION HISTIDINE KINASE C"/>
    <property type="match status" value="1"/>
</dbReference>
<dbReference type="Pfam" id="PF00360">
    <property type="entry name" value="PHY"/>
    <property type="match status" value="1"/>
</dbReference>
<dbReference type="CDD" id="cd17580">
    <property type="entry name" value="REC_2_DhkD-like"/>
    <property type="match status" value="1"/>
</dbReference>
<dbReference type="Gene3D" id="1.10.287.130">
    <property type="match status" value="1"/>
</dbReference>
<dbReference type="InterPro" id="IPR005467">
    <property type="entry name" value="His_kinase_dom"/>
</dbReference>
<dbReference type="Gene3D" id="3.30.450.20">
    <property type="entry name" value="PAS domain"/>
    <property type="match status" value="2"/>
</dbReference>
<dbReference type="GO" id="GO:0000155">
    <property type="term" value="F:phosphorelay sensor kinase activity"/>
    <property type="evidence" value="ECO:0007669"/>
    <property type="project" value="InterPro"/>
</dbReference>
<organism evidence="17 18">
    <name type="scientific">Allochromatium vinosum (strain ATCC 17899 / DSM 180 / NBRC 103801 / NCIMB 10441 / D)</name>
    <name type="common">Chromatium vinosum</name>
    <dbReference type="NCBI Taxonomy" id="572477"/>
    <lineage>
        <taxon>Bacteria</taxon>
        <taxon>Pseudomonadati</taxon>
        <taxon>Pseudomonadota</taxon>
        <taxon>Gammaproteobacteria</taxon>
        <taxon>Chromatiales</taxon>
        <taxon>Chromatiaceae</taxon>
        <taxon>Allochromatium</taxon>
    </lineage>
</organism>
<evidence type="ECO:0000259" key="15">
    <source>
        <dbReference type="PROSITE" id="PS50109"/>
    </source>
</evidence>
<dbReference type="PROSITE" id="PS50109">
    <property type="entry name" value="HIS_KIN"/>
    <property type="match status" value="1"/>
</dbReference>
<keyword evidence="4" id="KW-0600">Photoreceptor protein</keyword>
<dbReference type="Proteomes" id="UP000001441">
    <property type="component" value="Chromosome"/>
</dbReference>
<dbReference type="InterPro" id="IPR013654">
    <property type="entry name" value="PAS_2"/>
</dbReference>
<keyword evidence="9" id="KW-0157">Chromophore</keyword>
<dbReference type="KEGG" id="alv:Alvin_0710"/>
<dbReference type="InterPro" id="IPR011006">
    <property type="entry name" value="CheY-like_superfamily"/>
</dbReference>
<dbReference type="InterPro" id="IPR035965">
    <property type="entry name" value="PAS-like_dom_sf"/>
</dbReference>
<feature type="domain" description="Response regulatory" evidence="16">
    <location>
        <begin position="921"/>
        <end position="1037"/>
    </location>
</feature>
<dbReference type="PANTHER" id="PTHR43547">
    <property type="entry name" value="TWO-COMPONENT HISTIDINE KINASE"/>
    <property type="match status" value="1"/>
</dbReference>
<feature type="modified residue" description="4-aspartylphosphate" evidence="11">
    <location>
        <position position="970"/>
    </location>
</feature>
<dbReference type="PRINTS" id="PR00344">
    <property type="entry name" value="BCTRLSENSOR"/>
</dbReference>
<dbReference type="InterPro" id="IPR036097">
    <property type="entry name" value="HisK_dim/P_sf"/>
</dbReference>
<dbReference type="Pfam" id="PF08446">
    <property type="entry name" value="PAS_2"/>
    <property type="match status" value="1"/>
</dbReference>
<name>D3RPS7_ALLVD</name>
<feature type="domain" description="Phytochrome chromophore attachment site" evidence="14">
    <location>
        <begin position="151"/>
        <end position="314"/>
    </location>
</feature>
<dbReference type="SUPFAM" id="SSF47384">
    <property type="entry name" value="Homodimeric domain of signal transducing histidine kinase"/>
    <property type="match status" value="1"/>
</dbReference>
<keyword evidence="12" id="KW-0175">Coiled coil</keyword>
<dbReference type="InterPro" id="IPR016132">
    <property type="entry name" value="Phyto_chromo_attachment"/>
</dbReference>
<dbReference type="InterPro" id="IPR036890">
    <property type="entry name" value="HATPase_C_sf"/>
</dbReference>
<dbReference type="CDD" id="cd00082">
    <property type="entry name" value="HisKA"/>
    <property type="match status" value="1"/>
</dbReference>
<dbReference type="InterPro" id="IPR013515">
    <property type="entry name" value="Phytochrome_cen-reg"/>
</dbReference>
<dbReference type="Pfam" id="PF02518">
    <property type="entry name" value="HATPase_c"/>
    <property type="match status" value="1"/>
</dbReference>
<comment type="catalytic activity">
    <reaction evidence="1">
        <text>ATP + protein L-histidine = ADP + protein N-phospho-L-histidine.</text>
        <dbReference type="EC" id="2.7.13.3"/>
    </reaction>
</comment>
<dbReference type="EMBL" id="CP001896">
    <property type="protein sequence ID" value="ADC61659.1"/>
    <property type="molecule type" value="Genomic_DNA"/>
</dbReference>
<evidence type="ECO:0000256" key="7">
    <source>
        <dbReference type="ARBA" id="ARBA00022679"/>
    </source>
</evidence>
<dbReference type="Gene3D" id="3.40.50.2300">
    <property type="match status" value="1"/>
</dbReference>
<dbReference type="CDD" id="cd00075">
    <property type="entry name" value="HATPase"/>
    <property type="match status" value="1"/>
</dbReference>
<sequence>MQPPSIIADPLLCEAEPIHIPGAIQPHGVLLALSGPARRILHASLSTMDWLGIPADRLLGRDLVTALGPELADAVNAALAQPSASHEYETTRPFEWTPATGGDRFAGHLHSSGSLQILELEPSPNAMPRADLSAALADALRGLHALRAHLDLGVKLQNATELFRSLTGHDRVMVYRFDPDWHGEVVAESCRPDLEPYLGLHFPASDIPAQARRIFLTNPLRLIVDVDYRPCPLVPVDDASNGPPLDLSQSLLRSVSPVHLEYLSNMGVRSTLTLSLLREGRLWGLIACHHLDRHWLNWERREIARWMAQDLATQIALAEEVDRRRYESSLRDCRERTLLAMRQGKRLSDLIHGRELDDVLGAIGADGVALIRGDEVFTGGVTPSAPHVRDIARALSAQNPNSPSQLFATDCLSAHLEQTAELAETAAGVALFPLDAGQSIKLIWFRGEQLRQVTWGGNPDKSMSVAADGRLSPRRSFDAWREIVERHGRRWRPEELESARKLGALIDIEWRKMAEEALRASEERLRQAAENALRLSKESFRLAVDHMPDALVIYDQTRRYSFLNAVSLKRAGRPMSAYLGRRDEEIHPPEVCDVYLPHLCRAYANRSVVSFECALELATSHYDLVVTYVPMLEHGEVYQVFGFYYDITERKRNEAKLAEQARQLREADWRKDEFLAMLAHELRNPLAPISNALQLLKQSRFAGQEAWCLAVIDRQAAHLQRLVDDLLDVSRITRGVIELRPEPLDVTEIIDRAVETSRALIEARRHELRIRTPTEPIRLMGDLVRLTQVVSNLLANAAKFTDEGGCIAIDVEREATTVLIRVRDNGLGIEPERLPQLFDLFYQVDRGIARTEGGLGIGLSLVKRLVEMHGGSVEALSPGLGQGAELRVRLPGLPATADTAPVAGSTPASLEPAPTPSRDRRILVVDDNRDAIDSLELLLGGEGYEVLVAYDGETALRLAIAEQPQVVLLDIGLPGMDGYAVARALRRQPGLPPPRIIAITGYSQPESRARSREAGIDVHLVKPVDFAALLALLADHA</sequence>
<feature type="region of interest" description="Disordered" evidence="13">
    <location>
        <begin position="897"/>
        <end position="916"/>
    </location>
</feature>
<evidence type="ECO:0000256" key="6">
    <source>
        <dbReference type="ARBA" id="ARBA00022606"/>
    </source>
</evidence>
<dbReference type="SMART" id="SM00448">
    <property type="entry name" value="REC"/>
    <property type="match status" value="1"/>
</dbReference>
<keyword evidence="18" id="KW-1185">Reference proteome</keyword>
<dbReference type="SMART" id="SM00387">
    <property type="entry name" value="HATPase_c"/>
    <property type="match status" value="1"/>
</dbReference>
<dbReference type="FunFam" id="3.30.565.10:FF:000006">
    <property type="entry name" value="Sensor histidine kinase WalK"/>
    <property type="match status" value="1"/>
</dbReference>
<keyword evidence="8 17" id="KW-0418">Kinase</keyword>
<evidence type="ECO:0000256" key="1">
    <source>
        <dbReference type="ARBA" id="ARBA00000085"/>
    </source>
</evidence>
<evidence type="ECO:0000313" key="17">
    <source>
        <dbReference type="EMBL" id="ADC61659.1"/>
    </source>
</evidence>
<accession>D3RPS7</accession>
<dbReference type="Gene3D" id="3.30.565.10">
    <property type="entry name" value="Histidine kinase-like ATPase, C-terminal domain"/>
    <property type="match status" value="1"/>
</dbReference>
<dbReference type="InterPro" id="IPR003661">
    <property type="entry name" value="HisK_dim/P_dom"/>
</dbReference>
<evidence type="ECO:0000256" key="5">
    <source>
        <dbReference type="ARBA" id="ARBA00022553"/>
    </source>
</evidence>
<reference evidence="17 18" key="1">
    <citation type="journal article" date="2011" name="Stand. Genomic Sci.">
        <title>Complete genome sequence of Allochromatium vinosum DSM 180(T).</title>
        <authorList>
            <person name="Weissgerber T."/>
            <person name="Zigann R."/>
            <person name="Bruce D."/>
            <person name="Chang Y.J."/>
            <person name="Detter J.C."/>
            <person name="Han C."/>
            <person name="Hauser L."/>
            <person name="Jeffries C.D."/>
            <person name="Land M."/>
            <person name="Munk A.C."/>
            <person name="Tapia R."/>
            <person name="Dahl C."/>
        </authorList>
    </citation>
    <scope>NUCLEOTIDE SEQUENCE [LARGE SCALE GENOMIC DNA]</scope>
    <source>
        <strain evidence="18">ATCC 17899 / DSM 180 / NBRC 103801 / NCIMB 10441 / D</strain>
    </source>
</reference>
<dbReference type="InterPro" id="IPR004358">
    <property type="entry name" value="Sig_transdc_His_kin-like_C"/>
</dbReference>
<dbReference type="PROSITE" id="PS50110">
    <property type="entry name" value="RESPONSE_REGULATORY"/>
    <property type="match status" value="1"/>
</dbReference>
<dbReference type="PROSITE" id="PS50046">
    <property type="entry name" value="PHYTOCHROME_2"/>
    <property type="match status" value="1"/>
</dbReference>
<dbReference type="Pfam" id="PF08448">
    <property type="entry name" value="PAS_4"/>
    <property type="match status" value="1"/>
</dbReference>
<dbReference type="SUPFAM" id="SSF55781">
    <property type="entry name" value="GAF domain-like"/>
    <property type="match status" value="2"/>
</dbReference>
<evidence type="ECO:0000256" key="8">
    <source>
        <dbReference type="ARBA" id="ARBA00022777"/>
    </source>
</evidence>
<evidence type="ECO:0000256" key="9">
    <source>
        <dbReference type="ARBA" id="ARBA00022991"/>
    </source>
</evidence>
<feature type="domain" description="Histidine kinase" evidence="15">
    <location>
        <begin position="677"/>
        <end position="894"/>
    </location>
</feature>
<keyword evidence="5 11" id="KW-0597">Phosphoprotein</keyword>
<dbReference type="InterPro" id="IPR043150">
    <property type="entry name" value="Phytochrome_PHY_sf"/>
</dbReference>
<dbReference type="GO" id="GO:0006355">
    <property type="term" value="P:regulation of DNA-templated transcription"/>
    <property type="evidence" value="ECO:0007669"/>
    <property type="project" value="InterPro"/>
</dbReference>
<dbReference type="eggNOG" id="COG4251">
    <property type="taxonomic scope" value="Bacteria"/>
</dbReference>
<dbReference type="eggNOG" id="COG5002">
    <property type="taxonomic scope" value="Bacteria"/>
</dbReference>
<keyword evidence="7" id="KW-0808">Transferase</keyword>
<dbReference type="SMART" id="SM00388">
    <property type="entry name" value="HisKA"/>
    <property type="match status" value="1"/>
</dbReference>